<dbReference type="EnsemblBacteria" id="ABF39165">
    <property type="protein sequence ID" value="ABF39165"/>
    <property type="gene ID" value="Acid345_0160"/>
</dbReference>
<dbReference type="GO" id="GO:1990351">
    <property type="term" value="C:transporter complex"/>
    <property type="evidence" value="ECO:0007669"/>
    <property type="project" value="TreeGrafter"/>
</dbReference>
<dbReference type="InterPro" id="IPR007543">
    <property type="entry name" value="LptD_C"/>
</dbReference>
<dbReference type="AlphaFoldDB" id="Q1IVD5"/>
<dbReference type="PANTHER" id="PTHR30189:SF1">
    <property type="entry name" value="LPS-ASSEMBLY PROTEIN LPTD"/>
    <property type="match status" value="1"/>
</dbReference>
<keyword evidence="3" id="KW-1185">Reference proteome</keyword>
<dbReference type="KEGG" id="aba:Acid345_0160"/>
<sequence length="832" mass="93251">MTFRRETNTTLRMGCHLLLLCCLLTSGLLAQKNLKSEKTSPAIKSSQSSRPPEDVLIEAREQEKIGSIYKLRGNVVIRFRGFVLHSDEITYDDSTGEVQATGHLVLEGGPHDEHLTATHGTLNVQTQTGKFYDVTGMTGAKFRGKNVILTSSNPFVFTGEVVEKVAPDRYVVYHGVITTCELPQPKWTFHAAKIDVVVGADAKIYHSDFRLHGIPVFYFPYVQHPVENLGRQTGFLLPNIGQSSQKGTILGDSFYWAINTSSDLSVGAEYFSQRGWAEHGEFRSRPDEKTTIDLHYFQVLDRKNQGGAEVRLSAETKAKYDIRAVADIDYLTSFIFREAFAESYTQAINSEVKSVAFLTKSIDTLSFNAMASRYQNFLGTNQCSTLGIYVPCSVTGTPLVTTGGDSAILIVHAPTFELTNVEKQIARTRFFFWLEGAAEGLKRSEPDLATLKTTVINYSVPYMGRYDIQPALSYALFLNGWTLRPSIAMRDTYYTQRALGNVSIEDPVNRRSLEAGFEFRPPALEKIFEKPIFQHQVKHTIEPRIIYNYVNGVDNFHNIIRFDARDILSNTNEVLYAFTTRVYTKNLRATSDCPDPLTPENKLPHEQLESLKPKSTCGDLASRTREAFSWDLAQKYYFDPTFGGAVINGTRNVFTTSAELTGIAYIDSPRRFSPFVSRMRIQTTANTDVQWNFDYDSVAGRINASTVIGNYRFSEYFVGASHAFLNTTVPDATSSNVALVPARFNQIRFLGGFGHPNKTGFGAAASLGFDATQGFLQYSAAQLNYNWDCCGVSAEYRRFALGNIRNENQFRFSLTLANVGSFGTMKRQERLY</sequence>
<dbReference type="PANTHER" id="PTHR30189">
    <property type="entry name" value="LPS-ASSEMBLY PROTEIN"/>
    <property type="match status" value="1"/>
</dbReference>
<protein>
    <submittedName>
        <fullName evidence="2">Organic solvent tolerance protein OstA-like protein</fullName>
    </submittedName>
</protein>
<dbReference type="GO" id="GO:0015920">
    <property type="term" value="P:lipopolysaccharide transport"/>
    <property type="evidence" value="ECO:0007669"/>
    <property type="project" value="InterPro"/>
</dbReference>
<gene>
    <name evidence="2" type="ordered locus">Acid345_0160</name>
</gene>
<dbReference type="OrthoDB" id="9760225at2"/>
<dbReference type="GO" id="GO:0043165">
    <property type="term" value="P:Gram-negative-bacterium-type cell outer membrane assembly"/>
    <property type="evidence" value="ECO:0007669"/>
    <property type="project" value="InterPro"/>
</dbReference>
<dbReference type="RefSeq" id="WP_011520967.1">
    <property type="nucleotide sequence ID" value="NC_008009.1"/>
</dbReference>
<accession>Q1IVD5</accession>
<dbReference type="InterPro" id="IPR050218">
    <property type="entry name" value="LptD"/>
</dbReference>
<name>Q1IVD5_KORVE</name>
<evidence type="ECO:0000259" key="1">
    <source>
        <dbReference type="Pfam" id="PF04453"/>
    </source>
</evidence>
<dbReference type="InterPro" id="IPR020889">
    <property type="entry name" value="LipoPS_assembly_LptD"/>
</dbReference>
<dbReference type="EMBL" id="CP000360">
    <property type="protein sequence ID" value="ABF39165.1"/>
    <property type="molecule type" value="Genomic_DNA"/>
</dbReference>
<dbReference type="HAMAP" id="MF_01411">
    <property type="entry name" value="LPS_assembly_LptD"/>
    <property type="match status" value="1"/>
</dbReference>
<dbReference type="Pfam" id="PF04453">
    <property type="entry name" value="LptD"/>
    <property type="match status" value="1"/>
</dbReference>
<reference evidence="2 3" key="1">
    <citation type="journal article" date="2009" name="Appl. Environ. Microbiol.">
        <title>Three genomes from the phylum Acidobacteria provide insight into the lifestyles of these microorganisms in soils.</title>
        <authorList>
            <person name="Ward N.L."/>
            <person name="Challacombe J.F."/>
            <person name="Janssen P.H."/>
            <person name="Henrissat B."/>
            <person name="Coutinho P.M."/>
            <person name="Wu M."/>
            <person name="Xie G."/>
            <person name="Haft D.H."/>
            <person name="Sait M."/>
            <person name="Badger J."/>
            <person name="Barabote R.D."/>
            <person name="Bradley B."/>
            <person name="Brettin T.S."/>
            <person name="Brinkac L.M."/>
            <person name="Bruce D."/>
            <person name="Creasy T."/>
            <person name="Daugherty S.C."/>
            <person name="Davidsen T.M."/>
            <person name="DeBoy R.T."/>
            <person name="Detter J.C."/>
            <person name="Dodson R.J."/>
            <person name="Durkin A.S."/>
            <person name="Ganapathy A."/>
            <person name="Gwinn-Giglio M."/>
            <person name="Han C.S."/>
            <person name="Khouri H."/>
            <person name="Kiss H."/>
            <person name="Kothari S.P."/>
            <person name="Madupu R."/>
            <person name="Nelson K.E."/>
            <person name="Nelson W.C."/>
            <person name="Paulsen I."/>
            <person name="Penn K."/>
            <person name="Ren Q."/>
            <person name="Rosovitz M.J."/>
            <person name="Selengut J.D."/>
            <person name="Shrivastava S."/>
            <person name="Sullivan S.A."/>
            <person name="Tapia R."/>
            <person name="Thompson L.S."/>
            <person name="Watkins K.L."/>
            <person name="Yang Q."/>
            <person name="Yu C."/>
            <person name="Zafar N."/>
            <person name="Zhou L."/>
            <person name="Kuske C.R."/>
        </authorList>
    </citation>
    <scope>NUCLEOTIDE SEQUENCE [LARGE SCALE GENOMIC DNA]</scope>
    <source>
        <strain evidence="2 3">Ellin345</strain>
    </source>
</reference>
<evidence type="ECO:0000313" key="2">
    <source>
        <dbReference type="EMBL" id="ABF39165.1"/>
    </source>
</evidence>
<dbReference type="Proteomes" id="UP000002432">
    <property type="component" value="Chromosome"/>
</dbReference>
<dbReference type="GO" id="GO:0009279">
    <property type="term" value="C:cell outer membrane"/>
    <property type="evidence" value="ECO:0007669"/>
    <property type="project" value="InterPro"/>
</dbReference>
<organism evidence="2 3">
    <name type="scientific">Koribacter versatilis (strain Ellin345)</name>
    <dbReference type="NCBI Taxonomy" id="204669"/>
    <lineage>
        <taxon>Bacteria</taxon>
        <taxon>Pseudomonadati</taxon>
        <taxon>Acidobacteriota</taxon>
        <taxon>Terriglobia</taxon>
        <taxon>Terriglobales</taxon>
        <taxon>Candidatus Korobacteraceae</taxon>
        <taxon>Candidatus Korobacter</taxon>
    </lineage>
</organism>
<evidence type="ECO:0000313" key="3">
    <source>
        <dbReference type="Proteomes" id="UP000002432"/>
    </source>
</evidence>
<proteinExistence type="inferred from homology"/>
<feature type="domain" description="LptD C-terminal" evidence="1">
    <location>
        <begin position="316"/>
        <end position="751"/>
    </location>
</feature>
<dbReference type="HOGENOM" id="CLU_334875_0_0_0"/>
<dbReference type="STRING" id="204669.Acid345_0160"/>
<dbReference type="eggNOG" id="COG1452">
    <property type="taxonomic scope" value="Bacteria"/>
</dbReference>